<dbReference type="InterPro" id="IPR011037">
    <property type="entry name" value="Pyrv_Knase-like_insert_dom_sf"/>
</dbReference>
<protein>
    <submittedName>
        <fullName evidence="2">MOSC N-terminal beta barrel domain-containing protein</fullName>
    </submittedName>
</protein>
<dbReference type="Pfam" id="PF03473">
    <property type="entry name" value="MOSC"/>
    <property type="match status" value="1"/>
</dbReference>
<comment type="caution">
    <text evidence="2">The sequence shown here is derived from an EMBL/GenBank/DDBJ whole genome shotgun (WGS) entry which is preliminary data.</text>
</comment>
<sequence>MAIVTALITYPIKSCAGIALSDARLTTAGLAHDRSFMVTGPDGVFRSQRRDPRLALIRPELDAAGRALILHAPAAQPIEVAVDIDGPRLPVTLFGVGYRGIDQGEPVARWLTEVLDAPSRLVRVPPEHDRVTDGLTPGTSGYADSCPVHLLSVESLVALDDLIVERGGDPLPMNRFRPNIVVDGWGEPHREDLARRILLGDAELGYAKPAIRCVVTMVDQHTGVRSGPEPLRTLAATRRSPAGGVAFGAKFAVLRPGRLAVGDECVVTEWAAQPSDGSSAQARRS</sequence>
<dbReference type="RefSeq" id="WP_251913021.1">
    <property type="nucleotide sequence ID" value="NZ_JAMRXG010000006.1"/>
</dbReference>
<dbReference type="GO" id="GO:0030151">
    <property type="term" value="F:molybdenum ion binding"/>
    <property type="evidence" value="ECO:0007669"/>
    <property type="project" value="InterPro"/>
</dbReference>
<dbReference type="PANTHER" id="PTHR14237:SF19">
    <property type="entry name" value="MITOCHONDRIAL AMIDOXIME REDUCING COMPONENT 1"/>
    <property type="match status" value="1"/>
</dbReference>
<dbReference type="PANTHER" id="PTHR14237">
    <property type="entry name" value="MOLYBDOPTERIN COFACTOR SULFURASE MOSC"/>
    <property type="match status" value="1"/>
</dbReference>
<dbReference type="EMBL" id="JAMRXG010000006">
    <property type="protein sequence ID" value="MCM6775106.1"/>
    <property type="molecule type" value="Genomic_DNA"/>
</dbReference>
<reference evidence="2" key="1">
    <citation type="submission" date="2022-06" db="EMBL/GenBank/DDBJ databases">
        <title>Novel species in genus nocardia.</title>
        <authorList>
            <person name="Li F."/>
        </authorList>
    </citation>
    <scope>NUCLEOTIDE SEQUENCE</scope>
    <source>
        <strain evidence="2">CDC141</strain>
    </source>
</reference>
<dbReference type="AlphaFoldDB" id="A0A9X2IZN1"/>
<evidence type="ECO:0000313" key="3">
    <source>
        <dbReference type="Proteomes" id="UP001139157"/>
    </source>
</evidence>
<dbReference type="Proteomes" id="UP001139157">
    <property type="component" value="Unassembled WGS sequence"/>
</dbReference>
<dbReference type="PROSITE" id="PS51340">
    <property type="entry name" value="MOSC"/>
    <property type="match status" value="1"/>
</dbReference>
<keyword evidence="3" id="KW-1185">Reference proteome</keyword>
<dbReference type="InterPro" id="IPR005302">
    <property type="entry name" value="MoCF_Sase_C"/>
</dbReference>
<dbReference type="SUPFAM" id="SSF50800">
    <property type="entry name" value="PK beta-barrel domain-like"/>
    <property type="match status" value="1"/>
</dbReference>
<gene>
    <name evidence="2" type="ORF">NDR86_16655</name>
</gene>
<dbReference type="Pfam" id="PF03476">
    <property type="entry name" value="MOSC_N"/>
    <property type="match status" value="1"/>
</dbReference>
<evidence type="ECO:0000313" key="2">
    <source>
        <dbReference type="EMBL" id="MCM6775106.1"/>
    </source>
</evidence>
<organism evidence="2 3">
    <name type="scientific">Nocardia pulmonis</name>
    <dbReference type="NCBI Taxonomy" id="2951408"/>
    <lineage>
        <taxon>Bacteria</taxon>
        <taxon>Bacillati</taxon>
        <taxon>Actinomycetota</taxon>
        <taxon>Actinomycetes</taxon>
        <taxon>Mycobacteriales</taxon>
        <taxon>Nocardiaceae</taxon>
        <taxon>Nocardia</taxon>
    </lineage>
</organism>
<dbReference type="GO" id="GO:0003824">
    <property type="term" value="F:catalytic activity"/>
    <property type="evidence" value="ECO:0007669"/>
    <property type="project" value="InterPro"/>
</dbReference>
<dbReference type="InterPro" id="IPR005303">
    <property type="entry name" value="MOCOS_middle"/>
</dbReference>
<evidence type="ECO:0000259" key="1">
    <source>
        <dbReference type="PROSITE" id="PS51340"/>
    </source>
</evidence>
<accession>A0A9X2IZN1</accession>
<name>A0A9X2IZN1_9NOCA</name>
<dbReference type="GO" id="GO:0030170">
    <property type="term" value="F:pyridoxal phosphate binding"/>
    <property type="evidence" value="ECO:0007669"/>
    <property type="project" value="InterPro"/>
</dbReference>
<dbReference type="SUPFAM" id="SSF141673">
    <property type="entry name" value="MOSC N-terminal domain-like"/>
    <property type="match status" value="1"/>
</dbReference>
<feature type="domain" description="MOSC" evidence="1">
    <location>
        <begin position="119"/>
        <end position="268"/>
    </location>
</feature>
<proteinExistence type="predicted"/>